<evidence type="ECO:0000313" key="1">
    <source>
        <dbReference type="EMBL" id="AKU98354.1"/>
    </source>
</evidence>
<dbReference type="Proteomes" id="UP000064967">
    <property type="component" value="Chromosome"/>
</dbReference>
<name>A0A0K1PYX4_9BACT</name>
<dbReference type="RefSeq" id="WP_146649325.1">
    <property type="nucleotide sequence ID" value="NZ_CP012333.1"/>
</dbReference>
<dbReference type="OrthoDB" id="4526041at2"/>
<dbReference type="AlphaFoldDB" id="A0A0K1PYX4"/>
<sequence length="128" mass="13820">MTSTRGKVVTGFALVACSLTNACHEGTNRSSVSPASAMVQTWRGKWNYVQPNVEDDTNVGHLECPDGFSLALPQIGWMDLTQTDGRLSATTDQGCTWTFALQNGRAELSPASQTCFNRVIGSSYTLAR</sequence>
<organism evidence="1 2">
    <name type="scientific">Labilithrix luteola</name>
    <dbReference type="NCBI Taxonomy" id="1391654"/>
    <lineage>
        <taxon>Bacteria</taxon>
        <taxon>Pseudomonadati</taxon>
        <taxon>Myxococcota</taxon>
        <taxon>Polyangia</taxon>
        <taxon>Polyangiales</taxon>
        <taxon>Labilitrichaceae</taxon>
        <taxon>Labilithrix</taxon>
    </lineage>
</organism>
<dbReference type="STRING" id="1391654.AKJ09_05018"/>
<gene>
    <name evidence="1" type="ORF">AKJ09_05018</name>
</gene>
<proteinExistence type="predicted"/>
<dbReference type="EMBL" id="CP012333">
    <property type="protein sequence ID" value="AKU98354.1"/>
    <property type="molecule type" value="Genomic_DNA"/>
</dbReference>
<reference evidence="1 2" key="1">
    <citation type="submission" date="2015-08" db="EMBL/GenBank/DDBJ databases">
        <authorList>
            <person name="Babu N.S."/>
            <person name="Beckwith C.J."/>
            <person name="Beseler K.G."/>
            <person name="Brison A."/>
            <person name="Carone J.V."/>
            <person name="Caskin T.P."/>
            <person name="Diamond M."/>
            <person name="Durham M.E."/>
            <person name="Foxe J.M."/>
            <person name="Go M."/>
            <person name="Henderson B.A."/>
            <person name="Jones I.B."/>
            <person name="McGettigan J.A."/>
            <person name="Micheletti S.J."/>
            <person name="Nasrallah M.E."/>
            <person name="Ortiz D."/>
            <person name="Piller C.R."/>
            <person name="Privatt S.R."/>
            <person name="Schneider S.L."/>
            <person name="Sharp S."/>
            <person name="Smith T.C."/>
            <person name="Stanton J.D."/>
            <person name="Ullery H.E."/>
            <person name="Wilson R.J."/>
            <person name="Serrano M.G."/>
            <person name="Buck G."/>
            <person name="Lee V."/>
            <person name="Wang Y."/>
            <person name="Carvalho R."/>
            <person name="Voegtly L."/>
            <person name="Shi R."/>
            <person name="Duckworth R."/>
            <person name="Johnson A."/>
            <person name="Loviza R."/>
            <person name="Walstead R."/>
            <person name="Shah Z."/>
            <person name="Kiflezghi M."/>
            <person name="Wade K."/>
            <person name="Ball S.L."/>
            <person name="Bradley K.W."/>
            <person name="Asai D.J."/>
            <person name="Bowman C.A."/>
            <person name="Russell D.A."/>
            <person name="Pope W.H."/>
            <person name="Jacobs-Sera D."/>
            <person name="Hendrix R.W."/>
            <person name="Hatfull G.F."/>
        </authorList>
    </citation>
    <scope>NUCLEOTIDE SEQUENCE [LARGE SCALE GENOMIC DNA]</scope>
    <source>
        <strain evidence="1 2">DSM 27648</strain>
    </source>
</reference>
<keyword evidence="2" id="KW-1185">Reference proteome</keyword>
<evidence type="ECO:0000313" key="2">
    <source>
        <dbReference type="Proteomes" id="UP000064967"/>
    </source>
</evidence>
<protein>
    <submittedName>
        <fullName evidence="1">Uncharacterized protein</fullName>
    </submittedName>
</protein>
<dbReference type="KEGG" id="llu:AKJ09_05018"/>
<accession>A0A0K1PYX4</accession>